<evidence type="ECO:0008006" key="9">
    <source>
        <dbReference type="Google" id="ProtNLM"/>
    </source>
</evidence>
<evidence type="ECO:0000256" key="2">
    <source>
        <dbReference type="ARBA" id="ARBA00022692"/>
    </source>
</evidence>
<dbReference type="SUPFAM" id="SSF51735">
    <property type="entry name" value="NAD(P)-binding Rossmann-fold domains"/>
    <property type="match status" value="1"/>
</dbReference>
<evidence type="ECO:0000256" key="5">
    <source>
        <dbReference type="SAM" id="Phobius"/>
    </source>
</evidence>
<dbReference type="Pfam" id="PF04116">
    <property type="entry name" value="FA_hydroxylase"/>
    <property type="match status" value="1"/>
</dbReference>
<evidence type="ECO:0000256" key="3">
    <source>
        <dbReference type="ARBA" id="ARBA00022989"/>
    </source>
</evidence>
<dbReference type="InterPro" id="IPR006694">
    <property type="entry name" value="Fatty_acid_hydroxylase"/>
</dbReference>
<evidence type="ECO:0000313" key="8">
    <source>
        <dbReference type="EMBL" id="CAE2332743.1"/>
    </source>
</evidence>
<dbReference type="EMBL" id="HBKN01043725">
    <property type="protein sequence ID" value="CAE2332743.1"/>
    <property type="molecule type" value="Transcribed_RNA"/>
</dbReference>
<dbReference type="AlphaFoldDB" id="A0A7S4PEJ6"/>
<keyword evidence="4 5" id="KW-0472">Membrane</keyword>
<evidence type="ECO:0000256" key="4">
    <source>
        <dbReference type="ARBA" id="ARBA00023136"/>
    </source>
</evidence>
<dbReference type="GO" id="GO:0005506">
    <property type="term" value="F:iron ion binding"/>
    <property type="evidence" value="ECO:0007669"/>
    <property type="project" value="InterPro"/>
</dbReference>
<dbReference type="InterPro" id="IPR021940">
    <property type="entry name" value="CER1-like_C"/>
</dbReference>
<dbReference type="GO" id="GO:0016491">
    <property type="term" value="F:oxidoreductase activity"/>
    <property type="evidence" value="ECO:0007669"/>
    <property type="project" value="InterPro"/>
</dbReference>
<name>A0A7S4PEJ6_GUITH</name>
<protein>
    <recommendedName>
        <fullName evidence="9">Fatty acid hydroxylase domain-containing protein</fullName>
    </recommendedName>
</protein>
<keyword evidence="3 5" id="KW-1133">Transmembrane helix</keyword>
<proteinExistence type="predicted"/>
<evidence type="ECO:0000256" key="1">
    <source>
        <dbReference type="ARBA" id="ARBA00004141"/>
    </source>
</evidence>
<organism evidence="8">
    <name type="scientific">Guillardia theta</name>
    <name type="common">Cryptophyte</name>
    <name type="synonym">Cryptomonas phi</name>
    <dbReference type="NCBI Taxonomy" id="55529"/>
    <lineage>
        <taxon>Eukaryota</taxon>
        <taxon>Cryptophyceae</taxon>
        <taxon>Pyrenomonadales</taxon>
        <taxon>Geminigeraceae</taxon>
        <taxon>Guillardia</taxon>
    </lineage>
</organism>
<dbReference type="PANTHER" id="PTHR11863">
    <property type="entry name" value="STEROL DESATURASE"/>
    <property type="match status" value="1"/>
</dbReference>
<feature type="transmembrane region" description="Helical" evidence="5">
    <location>
        <begin position="219"/>
        <end position="241"/>
    </location>
</feature>
<dbReference type="Pfam" id="PF12076">
    <property type="entry name" value="CER1-like_C"/>
    <property type="match status" value="1"/>
</dbReference>
<feature type="transmembrane region" description="Helical" evidence="5">
    <location>
        <begin position="359"/>
        <end position="383"/>
    </location>
</feature>
<feature type="domain" description="Very-long-chain aldehyde decarbonylase CER1-like C-terminal" evidence="7">
    <location>
        <begin position="486"/>
        <end position="654"/>
    </location>
</feature>
<dbReference type="InterPro" id="IPR050307">
    <property type="entry name" value="Sterol_Desaturase_Related"/>
</dbReference>
<dbReference type="InterPro" id="IPR036291">
    <property type="entry name" value="NAD(P)-bd_dom_sf"/>
</dbReference>
<reference evidence="8" key="1">
    <citation type="submission" date="2021-01" db="EMBL/GenBank/DDBJ databases">
        <authorList>
            <person name="Corre E."/>
            <person name="Pelletier E."/>
            <person name="Niang G."/>
            <person name="Scheremetjew M."/>
            <person name="Finn R."/>
            <person name="Kale V."/>
            <person name="Holt S."/>
            <person name="Cochrane G."/>
            <person name="Meng A."/>
            <person name="Brown T."/>
            <person name="Cohen L."/>
        </authorList>
    </citation>
    <scope>NUCLEOTIDE SEQUENCE</scope>
    <source>
        <strain evidence="8">CCMP 2712</strain>
    </source>
</reference>
<gene>
    <name evidence="8" type="ORF">GTHE00462_LOCUS34251</name>
</gene>
<evidence type="ECO:0000259" key="7">
    <source>
        <dbReference type="Pfam" id="PF12076"/>
    </source>
</evidence>
<keyword evidence="2 5" id="KW-0812">Transmembrane</keyword>
<dbReference type="Gene3D" id="3.40.50.720">
    <property type="entry name" value="NAD(P)-binding Rossmann-like Domain"/>
    <property type="match status" value="1"/>
</dbReference>
<sequence length="662" mass="75910">MWKGDARILSAWRWLNRKDVKQGKKAKGATQPGILYEFPWEFMGSYKYLLFLPFLYVVCSGQDDADNWCYHMLVIAGLRYAQSWVWNFLSRNHNLTDRTRIQDKGLDFNQVDREDNWDDYIILQAIVASIVHYLPFLYCSNGVCHAYKDFPLYDNKGLIKLILIHMGPTEFIYYWLHRALHIHSLYAKYHSHHHASFVTEAISGSVHPFMEHLMYTANFAIPLVGTWLAGGASISMFYLYLLGFDLLNMIGHCNFEFFPVWPFRVFPWLKYLIYTPSFHSLHHSRVHTNFCLFMPLYDYMYGTLDDKSWDLFYKAAAGVAVPHSAPSAVFLAHGTEFLSVFHLPFMTRSFAAHPFRTNLIMYILWPLCLPLLLVIRLIGRVFIADKHKLLQHRIETWVTPAFAMEFFFRSQWPRINSYIEDAIMSADAAGVKVFGLGALNKNEALNGGGSLFVKKHPDLRLRLVHGNTLTAAAVLHKIPRGVEEAFVVGATSKLGRAISLYLARKGVKVTMMTQSRERFEGIRSDCPAAYRGNLKHSLSIEDGRNCSCWVVGRFLTPAEQKVAPRGTTFHQFVVPPLPELRKDCSYTSLPAFTLPDSATGFRSCEMTMERRNVHACHAGALVHLLEGWTHHEVGAIDPDRIDVTWEAAERHGFRLVPDKKIC</sequence>
<accession>A0A7S4PEJ6</accession>
<evidence type="ECO:0000259" key="6">
    <source>
        <dbReference type="Pfam" id="PF04116"/>
    </source>
</evidence>
<dbReference type="GO" id="GO:0008610">
    <property type="term" value="P:lipid biosynthetic process"/>
    <property type="evidence" value="ECO:0007669"/>
    <property type="project" value="InterPro"/>
</dbReference>
<dbReference type="GO" id="GO:0016020">
    <property type="term" value="C:membrane"/>
    <property type="evidence" value="ECO:0007669"/>
    <property type="project" value="UniProtKB-SubCell"/>
</dbReference>
<comment type="subcellular location">
    <subcellularLocation>
        <location evidence="1">Membrane</location>
        <topology evidence="1">Multi-pass membrane protein</topology>
    </subcellularLocation>
</comment>
<feature type="domain" description="Fatty acid hydroxylase" evidence="6">
    <location>
        <begin position="164"/>
        <end position="303"/>
    </location>
</feature>